<reference evidence="1 2" key="1">
    <citation type="submission" date="2018-05" db="EMBL/GenBank/DDBJ databases">
        <title>Micromonosporas from Atacama Desert.</title>
        <authorList>
            <person name="Carro L."/>
            <person name="Golinska P."/>
            <person name="Klenk H.-P."/>
            <person name="Goodfellow M."/>
        </authorList>
    </citation>
    <scope>NUCLEOTIDE SEQUENCE [LARGE SCALE GENOMIC DNA]</scope>
    <source>
        <strain evidence="1 2">4G51</strain>
    </source>
</reference>
<organism evidence="1 2">
    <name type="scientific">Micromonospora sicca</name>
    <dbReference type="NCBI Taxonomy" id="2202420"/>
    <lineage>
        <taxon>Bacteria</taxon>
        <taxon>Bacillati</taxon>
        <taxon>Actinomycetota</taxon>
        <taxon>Actinomycetes</taxon>
        <taxon>Micromonosporales</taxon>
        <taxon>Micromonosporaceae</taxon>
        <taxon>Micromonospora</taxon>
    </lineage>
</organism>
<dbReference type="AlphaFoldDB" id="A0A317D4Q4"/>
<comment type="caution">
    <text evidence="1">The sequence shown here is derived from an EMBL/GenBank/DDBJ whole genome shotgun (WGS) entry which is preliminary data.</text>
</comment>
<dbReference type="Proteomes" id="UP000246050">
    <property type="component" value="Unassembled WGS sequence"/>
</dbReference>
<gene>
    <name evidence="1" type="ORF">DKT69_30680</name>
</gene>
<accession>A0A317D4Q4</accession>
<protein>
    <submittedName>
        <fullName evidence="1">Uncharacterized protein</fullName>
    </submittedName>
</protein>
<dbReference type="EMBL" id="QGKS01000391">
    <property type="protein sequence ID" value="PWR09574.1"/>
    <property type="molecule type" value="Genomic_DNA"/>
</dbReference>
<sequence>MNRPVHRRVSGSDQDRIKAVTRVAVFMEFAMVRFRGCTTIPLIRRFVPGAATEPIDRVLTANMDRALSYYSGIRDTFDSRHGIPDTSHLLCRWSAPVGTAEVTGEG</sequence>
<proteinExistence type="predicted"/>
<evidence type="ECO:0000313" key="2">
    <source>
        <dbReference type="Proteomes" id="UP000246050"/>
    </source>
</evidence>
<evidence type="ECO:0000313" key="1">
    <source>
        <dbReference type="EMBL" id="PWR09574.1"/>
    </source>
</evidence>
<name>A0A317D4Q4_9ACTN</name>